<keyword evidence="3 8" id="KW-0547">Nucleotide-binding</keyword>
<evidence type="ECO:0000313" key="11">
    <source>
        <dbReference type="Proteomes" id="UP000319040"/>
    </source>
</evidence>
<evidence type="ECO:0000256" key="4">
    <source>
        <dbReference type="ARBA" id="ARBA00022777"/>
    </source>
</evidence>
<keyword evidence="11" id="KW-1185">Reference proteome</keyword>
<comment type="catalytic activity">
    <reaction evidence="6 8">
        <text>dCMP + ATP = dCDP + ADP</text>
        <dbReference type="Rhea" id="RHEA:25094"/>
        <dbReference type="ChEBI" id="CHEBI:30616"/>
        <dbReference type="ChEBI" id="CHEBI:57566"/>
        <dbReference type="ChEBI" id="CHEBI:58593"/>
        <dbReference type="ChEBI" id="CHEBI:456216"/>
        <dbReference type="EC" id="2.7.4.25"/>
    </reaction>
</comment>
<evidence type="ECO:0000256" key="7">
    <source>
        <dbReference type="ARBA" id="ARBA00048478"/>
    </source>
</evidence>
<dbReference type="PANTHER" id="PTHR21299:SF2">
    <property type="entry name" value="CYTIDYLATE KINASE"/>
    <property type="match status" value="1"/>
</dbReference>
<evidence type="ECO:0000313" key="10">
    <source>
        <dbReference type="EMBL" id="SMO68973.1"/>
    </source>
</evidence>
<dbReference type="SUPFAM" id="SSF52540">
    <property type="entry name" value="P-loop containing nucleoside triphosphate hydrolases"/>
    <property type="match status" value="1"/>
</dbReference>
<accession>A0A521DBD4</accession>
<dbReference type="Pfam" id="PF02224">
    <property type="entry name" value="Cytidylate_kin"/>
    <property type="match status" value="1"/>
</dbReference>
<evidence type="ECO:0000256" key="2">
    <source>
        <dbReference type="ARBA" id="ARBA00022679"/>
    </source>
</evidence>
<keyword evidence="8" id="KW-0963">Cytoplasm</keyword>
<comment type="catalytic activity">
    <reaction evidence="7 8">
        <text>CMP + ATP = CDP + ADP</text>
        <dbReference type="Rhea" id="RHEA:11600"/>
        <dbReference type="ChEBI" id="CHEBI:30616"/>
        <dbReference type="ChEBI" id="CHEBI:58069"/>
        <dbReference type="ChEBI" id="CHEBI:60377"/>
        <dbReference type="ChEBI" id="CHEBI:456216"/>
        <dbReference type="EC" id="2.7.4.25"/>
    </reaction>
</comment>
<keyword evidence="5 8" id="KW-0067">ATP-binding</keyword>
<gene>
    <name evidence="8" type="primary">cmk</name>
    <name evidence="10" type="ORF">SAMN06265379_10522</name>
</gene>
<protein>
    <recommendedName>
        <fullName evidence="8">Cytidylate kinase</fullName>
        <shortName evidence="8">CK</shortName>
        <ecNumber evidence="8">2.7.4.25</ecNumber>
    </recommendedName>
    <alternativeName>
        <fullName evidence="8">Cytidine monophosphate kinase</fullName>
        <shortName evidence="8">CMP kinase</shortName>
    </alternativeName>
</protein>
<evidence type="ECO:0000256" key="6">
    <source>
        <dbReference type="ARBA" id="ARBA00047615"/>
    </source>
</evidence>
<dbReference type="GO" id="GO:0006220">
    <property type="term" value="P:pyrimidine nucleotide metabolic process"/>
    <property type="evidence" value="ECO:0007669"/>
    <property type="project" value="UniProtKB-UniRule"/>
</dbReference>
<dbReference type="AlphaFoldDB" id="A0A521DBD4"/>
<evidence type="ECO:0000256" key="1">
    <source>
        <dbReference type="ARBA" id="ARBA00009427"/>
    </source>
</evidence>
<comment type="subcellular location">
    <subcellularLocation>
        <location evidence="8">Cytoplasm</location>
    </subcellularLocation>
</comment>
<dbReference type="Gene3D" id="3.40.50.300">
    <property type="entry name" value="P-loop containing nucleotide triphosphate hydrolases"/>
    <property type="match status" value="1"/>
</dbReference>
<name>A0A521DBD4_SACCC</name>
<dbReference type="RefSeq" id="WP_142533487.1">
    <property type="nucleotide sequence ID" value="NZ_FXTB01000005.1"/>
</dbReference>
<dbReference type="InterPro" id="IPR011994">
    <property type="entry name" value="Cytidylate_kinase_dom"/>
</dbReference>
<evidence type="ECO:0000256" key="3">
    <source>
        <dbReference type="ARBA" id="ARBA00022741"/>
    </source>
</evidence>
<dbReference type="GO" id="GO:0005829">
    <property type="term" value="C:cytosol"/>
    <property type="evidence" value="ECO:0007669"/>
    <property type="project" value="TreeGrafter"/>
</dbReference>
<dbReference type="EMBL" id="FXTB01000005">
    <property type="protein sequence ID" value="SMO68973.1"/>
    <property type="molecule type" value="Genomic_DNA"/>
</dbReference>
<dbReference type="Proteomes" id="UP000319040">
    <property type="component" value="Unassembled WGS sequence"/>
</dbReference>
<dbReference type="InterPro" id="IPR027417">
    <property type="entry name" value="P-loop_NTPase"/>
</dbReference>
<keyword evidence="2 8" id="KW-0808">Transferase</keyword>
<reference evidence="10 11" key="1">
    <citation type="submission" date="2017-05" db="EMBL/GenBank/DDBJ databases">
        <authorList>
            <person name="Varghese N."/>
            <person name="Submissions S."/>
        </authorList>
    </citation>
    <scope>NUCLEOTIDE SEQUENCE [LARGE SCALE GENOMIC DNA]</scope>
    <source>
        <strain evidence="10 11">DSM 27040</strain>
    </source>
</reference>
<dbReference type="GO" id="GO:0005524">
    <property type="term" value="F:ATP binding"/>
    <property type="evidence" value="ECO:0007669"/>
    <property type="project" value="UniProtKB-UniRule"/>
</dbReference>
<feature type="domain" description="Cytidylate kinase" evidence="9">
    <location>
        <begin position="10"/>
        <end position="227"/>
    </location>
</feature>
<evidence type="ECO:0000259" key="9">
    <source>
        <dbReference type="Pfam" id="PF02224"/>
    </source>
</evidence>
<sequence length="234" mass="26631">MTKVNTKLIIAIDGYSSCGKSTVAKDLAKLLNIVFIDSGAMYRCVTLYALQNGIIKNGIIDEDLLIEALHHIQISFKFDAQSKTNQTYLNGKLVENEIRGPEVSDNVSQISAIAFVRKKMVELQQAMGQTQSIVMDGRDIGTVVFPHADLKLFMTASPEIRAQRRFKEYQEKKQNIPFEEVLKNVEKRDHMDETREESPLKRADDALVLDNSELTKQEQLDFIVDQLRVRKLID</sequence>
<dbReference type="NCBIfam" id="TIGR00017">
    <property type="entry name" value="cmk"/>
    <property type="match status" value="1"/>
</dbReference>
<proteinExistence type="inferred from homology"/>
<dbReference type="InterPro" id="IPR003136">
    <property type="entry name" value="Cytidylate_kin"/>
</dbReference>
<dbReference type="PANTHER" id="PTHR21299">
    <property type="entry name" value="CYTIDYLATE KINASE/PANTOATE-BETA-ALANINE LIGASE"/>
    <property type="match status" value="1"/>
</dbReference>
<feature type="binding site" evidence="8">
    <location>
        <begin position="14"/>
        <end position="22"/>
    </location>
    <ligand>
        <name>ATP</name>
        <dbReference type="ChEBI" id="CHEBI:30616"/>
    </ligand>
</feature>
<keyword evidence="4 8" id="KW-0418">Kinase</keyword>
<dbReference type="OrthoDB" id="9807434at2"/>
<dbReference type="GO" id="GO:0036430">
    <property type="term" value="F:CMP kinase activity"/>
    <property type="evidence" value="ECO:0007669"/>
    <property type="project" value="RHEA"/>
</dbReference>
<dbReference type="EC" id="2.7.4.25" evidence="8"/>
<dbReference type="GO" id="GO:0036431">
    <property type="term" value="F:dCMP kinase activity"/>
    <property type="evidence" value="ECO:0007669"/>
    <property type="project" value="InterPro"/>
</dbReference>
<evidence type="ECO:0000256" key="5">
    <source>
        <dbReference type="ARBA" id="ARBA00022840"/>
    </source>
</evidence>
<dbReference type="CDD" id="cd02020">
    <property type="entry name" value="CMPK"/>
    <property type="match status" value="1"/>
</dbReference>
<comment type="similarity">
    <text evidence="1 8">Belongs to the cytidylate kinase family. Type 1 subfamily.</text>
</comment>
<organism evidence="10 11">
    <name type="scientific">Saccharicrinis carchari</name>
    <dbReference type="NCBI Taxonomy" id="1168039"/>
    <lineage>
        <taxon>Bacteria</taxon>
        <taxon>Pseudomonadati</taxon>
        <taxon>Bacteroidota</taxon>
        <taxon>Bacteroidia</taxon>
        <taxon>Marinilabiliales</taxon>
        <taxon>Marinilabiliaceae</taxon>
        <taxon>Saccharicrinis</taxon>
    </lineage>
</organism>
<evidence type="ECO:0000256" key="8">
    <source>
        <dbReference type="HAMAP-Rule" id="MF_00238"/>
    </source>
</evidence>
<dbReference type="GO" id="GO:0015949">
    <property type="term" value="P:nucleobase-containing small molecule interconversion"/>
    <property type="evidence" value="ECO:0007669"/>
    <property type="project" value="TreeGrafter"/>
</dbReference>
<dbReference type="HAMAP" id="MF_00238">
    <property type="entry name" value="Cytidyl_kinase_type1"/>
    <property type="match status" value="1"/>
</dbReference>